<evidence type="ECO:0000256" key="7">
    <source>
        <dbReference type="SAM" id="Phobius"/>
    </source>
</evidence>
<organism evidence="8 9">
    <name type="scientific">Scopulibacillus cellulosilyticus</name>
    <dbReference type="NCBI Taxonomy" id="2665665"/>
    <lineage>
        <taxon>Bacteria</taxon>
        <taxon>Bacillati</taxon>
        <taxon>Bacillota</taxon>
        <taxon>Bacilli</taxon>
        <taxon>Bacillales</taxon>
        <taxon>Sporolactobacillaceae</taxon>
        <taxon>Scopulibacillus</taxon>
    </lineage>
</organism>
<evidence type="ECO:0000313" key="9">
    <source>
        <dbReference type="Proteomes" id="UP001596505"/>
    </source>
</evidence>
<evidence type="ECO:0000256" key="6">
    <source>
        <dbReference type="ARBA" id="ARBA00023136"/>
    </source>
</evidence>
<dbReference type="Proteomes" id="UP001596505">
    <property type="component" value="Unassembled WGS sequence"/>
</dbReference>
<evidence type="ECO:0000256" key="1">
    <source>
        <dbReference type="ARBA" id="ARBA00004651"/>
    </source>
</evidence>
<protein>
    <submittedName>
        <fullName evidence="8">Urea transporter</fullName>
    </submittedName>
</protein>
<feature type="transmembrane region" description="Helical" evidence="7">
    <location>
        <begin position="237"/>
        <end position="255"/>
    </location>
</feature>
<keyword evidence="9" id="KW-1185">Reference proteome</keyword>
<feature type="transmembrane region" description="Helical" evidence="7">
    <location>
        <begin position="102"/>
        <end position="123"/>
    </location>
</feature>
<dbReference type="PANTHER" id="PTHR10464">
    <property type="entry name" value="UREA TRANSPORTER"/>
    <property type="match status" value="1"/>
</dbReference>
<keyword evidence="6 7" id="KW-0472">Membrane</keyword>
<feature type="transmembrane region" description="Helical" evidence="7">
    <location>
        <begin position="197"/>
        <end position="225"/>
    </location>
</feature>
<dbReference type="PANTHER" id="PTHR10464:SF4">
    <property type="entry name" value="UREA TRANSPORTER"/>
    <property type="match status" value="1"/>
</dbReference>
<feature type="transmembrane region" description="Helical" evidence="7">
    <location>
        <begin position="37"/>
        <end position="68"/>
    </location>
</feature>
<evidence type="ECO:0000256" key="4">
    <source>
        <dbReference type="ARBA" id="ARBA00022692"/>
    </source>
</evidence>
<proteinExistence type="inferred from homology"/>
<feature type="transmembrane region" description="Helical" evidence="7">
    <location>
        <begin position="261"/>
        <end position="280"/>
    </location>
</feature>
<feature type="transmembrane region" description="Helical" evidence="7">
    <location>
        <begin position="287"/>
        <end position="304"/>
    </location>
</feature>
<feature type="transmembrane region" description="Helical" evidence="7">
    <location>
        <begin position="130"/>
        <end position="149"/>
    </location>
</feature>
<dbReference type="PIRSF" id="PIRSF016502">
    <property type="entry name" value="Urea_transporter"/>
    <property type="match status" value="1"/>
</dbReference>
<evidence type="ECO:0000313" key="8">
    <source>
        <dbReference type="EMBL" id="MFC7393990.1"/>
    </source>
</evidence>
<accession>A0ABW2Q1S2</accession>
<reference evidence="9" key="1">
    <citation type="journal article" date="2019" name="Int. J. Syst. Evol. Microbiol.">
        <title>The Global Catalogue of Microorganisms (GCM) 10K type strain sequencing project: providing services to taxonomists for standard genome sequencing and annotation.</title>
        <authorList>
            <consortium name="The Broad Institute Genomics Platform"/>
            <consortium name="The Broad Institute Genome Sequencing Center for Infectious Disease"/>
            <person name="Wu L."/>
            <person name="Ma J."/>
        </authorList>
    </citation>
    <scope>NUCLEOTIDE SEQUENCE [LARGE SCALE GENOMIC DNA]</scope>
    <source>
        <strain evidence="9">CGMCC 1.16305</strain>
    </source>
</reference>
<sequence length="313" mass="33030">MQNSKQSSFTNGAFFSLISASLKGISQVILIENALTGLIILIAIAIASLPIGIITIASALIGTLIGHAGGADQKTVKQGLFGYNSVLAGIALSLNLTGGQRWIIALAGAAVAALLTAAMMHVMRSSGIPVLTFPFIAVTWIVLLASYHLGLIKLSPNLVPQTLSHWKLSTIGHIDWKDGLVRGIGQIFLQDKFWSGIIILIGIFCAGWKLGLYTALGTVIGWVSAYMLGADITSINLGLYGYNAVLTIIAVAAVFDIRSRFAPLTGIIAAIVTVPITAGVDSYLLPFGLPALTMPFVLTSWLFIGARKVFPKL</sequence>
<dbReference type="Pfam" id="PF03253">
    <property type="entry name" value="UT"/>
    <property type="match status" value="1"/>
</dbReference>
<gene>
    <name evidence="8" type="ORF">ACFQRG_13595</name>
</gene>
<dbReference type="InterPro" id="IPR029020">
    <property type="entry name" value="Ammonium/urea_transptr"/>
</dbReference>
<dbReference type="EMBL" id="JBHTCO010000017">
    <property type="protein sequence ID" value="MFC7393990.1"/>
    <property type="molecule type" value="Genomic_DNA"/>
</dbReference>
<comment type="subcellular location">
    <subcellularLocation>
        <location evidence="1">Cell membrane</location>
        <topology evidence="1">Multi-pass membrane protein</topology>
    </subcellularLocation>
</comment>
<feature type="transmembrane region" description="Helical" evidence="7">
    <location>
        <begin position="80"/>
        <end position="96"/>
    </location>
</feature>
<comment type="caution">
    <text evidence="8">The sequence shown here is derived from an EMBL/GenBank/DDBJ whole genome shotgun (WGS) entry which is preliminary data.</text>
</comment>
<evidence type="ECO:0000256" key="5">
    <source>
        <dbReference type="ARBA" id="ARBA00022989"/>
    </source>
</evidence>
<keyword evidence="5 7" id="KW-1133">Transmembrane helix</keyword>
<comment type="similarity">
    <text evidence="2">Belongs to the urea transporter family.</text>
</comment>
<evidence type="ECO:0000256" key="3">
    <source>
        <dbReference type="ARBA" id="ARBA00022475"/>
    </source>
</evidence>
<evidence type="ECO:0000256" key="2">
    <source>
        <dbReference type="ARBA" id="ARBA00005914"/>
    </source>
</evidence>
<name>A0ABW2Q1S2_9BACL</name>
<keyword evidence="3" id="KW-1003">Cell membrane</keyword>
<dbReference type="Gene3D" id="1.10.3430.10">
    <property type="entry name" value="Ammonium transporter AmtB like domains"/>
    <property type="match status" value="1"/>
</dbReference>
<dbReference type="InterPro" id="IPR004937">
    <property type="entry name" value="Urea_transporter"/>
</dbReference>
<keyword evidence="4 7" id="KW-0812">Transmembrane</keyword>
<dbReference type="RefSeq" id="WP_380966878.1">
    <property type="nucleotide sequence ID" value="NZ_JBHTCO010000017.1"/>
</dbReference>